<dbReference type="EMBL" id="FN649737">
    <property type="protein sequence ID" value="CBJ25786.1"/>
    <property type="molecule type" value="Genomic_DNA"/>
</dbReference>
<dbReference type="InterPro" id="IPR038765">
    <property type="entry name" value="Papain-like_cys_pep_sf"/>
</dbReference>
<dbReference type="EMBL" id="FN648143">
    <property type="protein sequence ID" value="CBJ25786.1"/>
    <property type="molecule type" value="Genomic_DNA"/>
</dbReference>
<sequence>MLSEEGVGSSVYPQKVFSSGQRPPIAVKLSAIVVVMMWHRLAVAALFGAHAVDALLPTAGVGRSPRVPGAWVSAFSRGSKAQAITKNHQVAHLCQSSFNADDAPVLDLKDVKAGDVIVFRNPPQGGDLVHELICKLTSSPFPHAALASEPLRPGKFSVETIESTGNVAHLLRGPRGVNFGTLTSEQYAVVMRRGDRDMQPVVDAAKLRIGSPYGFASVTCLGLLLLSRNRLIYRGQKLNPNALVVLRLIVQWLLNALQSVPPERTPLCCSQLVSESFSDAGNDFKLSFSRLVADTPGWRFVRNDLRKIIANAPGERFLTTVGSMDIASKGSAATEFDSTPNELQDALKKLNEEVEQFSKLMPDSTEQPYGRVPMDAEGFLPAEGITSLAWKLVSAVYHLSTGKEGTKKEVLDFIDGGNLESYLISPVDLCENCPSLNKVGVIQPEE</sequence>
<name>D7FLH0_ECTSI</name>
<dbReference type="SUPFAM" id="SSF54001">
    <property type="entry name" value="Cysteine proteinases"/>
    <property type="match status" value="1"/>
</dbReference>
<accession>D7FLH0</accession>
<evidence type="ECO:0000313" key="1">
    <source>
        <dbReference type="EMBL" id="CBJ25786.1"/>
    </source>
</evidence>
<dbReference type="Gene3D" id="3.90.1720.10">
    <property type="entry name" value="endopeptidase domain like (from Nostoc punctiforme)"/>
    <property type="match status" value="1"/>
</dbReference>
<proteinExistence type="predicted"/>
<dbReference type="AlphaFoldDB" id="D7FLH0"/>
<dbReference type="InParanoid" id="D7FLH0"/>
<gene>
    <name evidence="1" type="ORF">Esi_0016_0019</name>
</gene>
<keyword evidence="2" id="KW-1185">Reference proteome</keyword>
<organism evidence="1 2">
    <name type="scientific">Ectocarpus siliculosus</name>
    <name type="common">Brown alga</name>
    <name type="synonym">Conferva siliculosa</name>
    <dbReference type="NCBI Taxonomy" id="2880"/>
    <lineage>
        <taxon>Eukaryota</taxon>
        <taxon>Sar</taxon>
        <taxon>Stramenopiles</taxon>
        <taxon>Ochrophyta</taxon>
        <taxon>PX clade</taxon>
        <taxon>Phaeophyceae</taxon>
        <taxon>Ectocarpales</taxon>
        <taxon>Ectocarpaceae</taxon>
        <taxon>Ectocarpus</taxon>
    </lineage>
</organism>
<dbReference type="Proteomes" id="UP000002630">
    <property type="component" value="Linkage Group LG12"/>
</dbReference>
<evidence type="ECO:0000313" key="2">
    <source>
        <dbReference type="Proteomes" id="UP000002630"/>
    </source>
</evidence>
<protein>
    <submittedName>
        <fullName evidence="1">Uncharacterized protein</fullName>
    </submittedName>
</protein>
<reference evidence="1 2" key="1">
    <citation type="journal article" date="2010" name="Nature">
        <title>The Ectocarpus genome and the independent evolution of multicellularity in brown algae.</title>
        <authorList>
            <person name="Cock J.M."/>
            <person name="Sterck L."/>
            <person name="Rouze P."/>
            <person name="Scornet D."/>
            <person name="Allen A.E."/>
            <person name="Amoutzias G."/>
            <person name="Anthouard V."/>
            <person name="Artiguenave F."/>
            <person name="Aury J.M."/>
            <person name="Badger J.H."/>
            <person name="Beszteri B."/>
            <person name="Billiau K."/>
            <person name="Bonnet E."/>
            <person name="Bothwell J.H."/>
            <person name="Bowler C."/>
            <person name="Boyen C."/>
            <person name="Brownlee C."/>
            <person name="Carrano C.J."/>
            <person name="Charrier B."/>
            <person name="Cho G.Y."/>
            <person name="Coelho S.M."/>
            <person name="Collen J."/>
            <person name="Corre E."/>
            <person name="Da Silva C."/>
            <person name="Delage L."/>
            <person name="Delaroque N."/>
            <person name="Dittami S.M."/>
            <person name="Doulbeau S."/>
            <person name="Elias M."/>
            <person name="Farnham G."/>
            <person name="Gachon C.M."/>
            <person name="Gschloessl B."/>
            <person name="Heesch S."/>
            <person name="Jabbari K."/>
            <person name="Jubin C."/>
            <person name="Kawai H."/>
            <person name="Kimura K."/>
            <person name="Kloareg B."/>
            <person name="Kupper F.C."/>
            <person name="Lang D."/>
            <person name="Le Bail A."/>
            <person name="Leblanc C."/>
            <person name="Lerouge P."/>
            <person name="Lohr M."/>
            <person name="Lopez P.J."/>
            <person name="Martens C."/>
            <person name="Maumus F."/>
            <person name="Michel G."/>
            <person name="Miranda-Saavedra D."/>
            <person name="Morales J."/>
            <person name="Moreau H."/>
            <person name="Motomura T."/>
            <person name="Nagasato C."/>
            <person name="Napoli C.A."/>
            <person name="Nelson D.R."/>
            <person name="Nyvall-Collen P."/>
            <person name="Peters A.F."/>
            <person name="Pommier C."/>
            <person name="Potin P."/>
            <person name="Poulain J."/>
            <person name="Quesneville H."/>
            <person name="Read B."/>
            <person name="Rensing S.A."/>
            <person name="Ritter A."/>
            <person name="Rousvoal S."/>
            <person name="Samanta M."/>
            <person name="Samson G."/>
            <person name="Schroeder D.C."/>
            <person name="Segurens B."/>
            <person name="Strittmatter M."/>
            <person name="Tonon T."/>
            <person name="Tregear J.W."/>
            <person name="Valentin K."/>
            <person name="von Dassow P."/>
            <person name="Yamagishi T."/>
            <person name="Van de Peer Y."/>
            <person name="Wincker P."/>
        </authorList>
    </citation>
    <scope>NUCLEOTIDE SEQUENCE [LARGE SCALE GENOMIC DNA]</scope>
    <source>
        <strain evidence="2">Ec32 / CCAP1310/4</strain>
    </source>
</reference>